<evidence type="ECO:0000313" key="18">
    <source>
        <dbReference type="EMBL" id="EEY18986.1"/>
    </source>
</evidence>
<dbReference type="STRING" id="526221.C9SJW8"/>
<dbReference type="GO" id="GO:0010008">
    <property type="term" value="C:endosome membrane"/>
    <property type="evidence" value="ECO:0007669"/>
    <property type="project" value="UniProtKB-SubCell"/>
</dbReference>
<dbReference type="CDD" id="cd11773">
    <property type="entry name" value="SH3_Sla1p_1"/>
    <property type="match status" value="1"/>
</dbReference>
<feature type="compositionally biased region" description="Polar residues" evidence="16">
    <location>
        <begin position="1120"/>
        <end position="1132"/>
    </location>
</feature>
<dbReference type="InterPro" id="IPR001452">
    <property type="entry name" value="SH3_domain"/>
</dbReference>
<sequence length="1132" mass="121270">MGFQAVCRALYDYVPQADAELAISEGDLLYILDKSSDDGWWKAKKRANTDDGDEPIGLAQPQAKARAVYEYTRQTDEELSFPEDAALSVYDASDEDWILVGLGDEYGFAPANYLEMQDVATEAAAVPPPGPPSLPVRPTPSAVDEDHDSADRAAAFSSSPPSSHGNPAAALAGVMQGRSAPSAASPLTRSPTSPSYHAADEDDRGRIQSPELPTRPRSQISSPPPHDSVRRQTRISDTNTAEPPAQYLASGGFHMYNINEMVSVMGKRKKMPTVLGINLATGTILIAPERTQDGPTQEWTAEKMIHYSRETKHVFLELVKPSKSVDFHAGAKDTAEEIVSALGELAGAVRAQGLREEIFADAGKAQKKGQVLYDFVAQGDDEVSVSVGDEVIILDDAKSDEWWQVRRLKNGSQGVVPSSYIEATGITSPATRASNSNAGLSTVEQNRLEEIRLTKEAMKAAQHDTQSQVGPGMPLPERGSSLTARESVSNSGQRSKRETGRGEGNTQKKSSQSQRPRQVIYVFADRLVEPDAAKVRTWTDRSKSFSVDAQFLGLKDGKINLHKMNGVKIAVPIAKMSLEDLEYVEAVTGISLDEDKPLSSVKRNSKTPDSRGTFGAASTVRLGAGASVEQPPQRPEYDWFQFFLSCDVAVGVCERYAQAFAKESMDESILPDVDASVLRNLGLREGDILKVMRHLDTRFGRTGSRGKRNKDGAGSDDDGGEGGLFSGPGGALRNNTRKGRPAPAVQTSDVVDAQAFGARTGNKAPESQNVQTRDGNGDQSKGGFDDDAWDVRPGKSAEEPKKVQAEPTKPTPALAGSMQELSLLTAPLEPTKPLSSQTSGSSPATQPPAVSPQPTGATPAFFAPANMQNTQQAQQQAGQRLRPAPPQASPTQSSLVPPPPARPLSAPQSAQNSGFAPPALAPQMTGLNYQTRVAPPGQSLDEVTQARLQQQFLQQQQIQQQQQQQQIQQMQQFPMPAYSGQHQLAFPNAGVQPASQFVSAGMTGTIPPQATGPFGGINRQPQFSPMQPQATGYVGPYPQAQPFNPQPTGTINSFLPPALEPQRTGLPPFQPQPTGFTGNGSAAQIQPLQPQQTGPAPPVRFGVTGEAKRLAPQPTGRRANLSQATPNNPFGF</sequence>
<evidence type="ECO:0000256" key="4">
    <source>
        <dbReference type="ARBA" id="ARBA00007948"/>
    </source>
</evidence>
<dbReference type="GO" id="GO:0043130">
    <property type="term" value="F:ubiquitin binding"/>
    <property type="evidence" value="ECO:0007669"/>
    <property type="project" value="InterPro"/>
</dbReference>
<feature type="region of interest" description="Disordered" evidence="16">
    <location>
        <begin position="699"/>
        <end position="936"/>
    </location>
</feature>
<evidence type="ECO:0000256" key="1">
    <source>
        <dbReference type="ARBA" id="ARBA00004125"/>
    </source>
</evidence>
<evidence type="ECO:0000256" key="6">
    <source>
        <dbReference type="ARBA" id="ARBA00022443"/>
    </source>
</evidence>
<dbReference type="InterPro" id="IPR007131">
    <property type="entry name" value="SHD1"/>
</dbReference>
<feature type="compositionally biased region" description="Polar residues" evidence="16">
    <location>
        <begin position="765"/>
        <end position="779"/>
    </location>
</feature>
<feature type="compositionally biased region" description="Pro residues" evidence="16">
    <location>
        <begin position="126"/>
        <end position="138"/>
    </location>
</feature>
<dbReference type="CDD" id="cd11775">
    <property type="entry name" value="SH3_Sla1p_3"/>
    <property type="match status" value="1"/>
</dbReference>
<dbReference type="GO" id="GO:0042802">
    <property type="term" value="F:identical protein binding"/>
    <property type="evidence" value="ECO:0007669"/>
    <property type="project" value="InterPro"/>
</dbReference>
<keyword evidence="7" id="KW-1003">Cell membrane</keyword>
<dbReference type="PANTHER" id="PTHR15735">
    <property type="entry name" value="FCH AND DOUBLE SH3 DOMAINS PROTEIN"/>
    <property type="match status" value="1"/>
</dbReference>
<dbReference type="InterPro" id="IPR036028">
    <property type="entry name" value="SH3-like_dom_sf"/>
</dbReference>
<dbReference type="InterPro" id="IPR035800">
    <property type="entry name" value="Sla1_SH3_1"/>
</dbReference>
<dbReference type="GO" id="GO:0003779">
    <property type="term" value="F:actin binding"/>
    <property type="evidence" value="ECO:0007669"/>
    <property type="project" value="UniProtKB-KW"/>
</dbReference>
<evidence type="ECO:0000256" key="16">
    <source>
        <dbReference type="SAM" id="MobiDB-lite"/>
    </source>
</evidence>
<evidence type="ECO:0000256" key="9">
    <source>
        <dbReference type="ARBA" id="ARBA00022583"/>
    </source>
</evidence>
<feature type="compositionally biased region" description="Basic and acidic residues" evidence="16">
    <location>
        <begin position="789"/>
        <end position="804"/>
    </location>
</feature>
<keyword evidence="8" id="KW-0963">Cytoplasm</keyword>
<feature type="compositionally biased region" description="Polar residues" evidence="16">
    <location>
        <begin position="833"/>
        <end position="844"/>
    </location>
</feature>
<dbReference type="Proteomes" id="UP000008698">
    <property type="component" value="Unassembled WGS sequence"/>
</dbReference>
<keyword evidence="14" id="KW-0206">Cytoskeleton</keyword>
<feature type="domain" description="SH3" evidence="17">
    <location>
        <begin position="60"/>
        <end position="119"/>
    </location>
</feature>
<comment type="similarity">
    <text evidence="4">Belongs to the SLA1 family.</text>
</comment>
<dbReference type="eggNOG" id="ENOG502QQC3">
    <property type="taxonomic scope" value="Eukaryota"/>
</dbReference>
<evidence type="ECO:0000256" key="8">
    <source>
        <dbReference type="ARBA" id="ARBA00022490"/>
    </source>
</evidence>
<dbReference type="PROSITE" id="PS50002">
    <property type="entry name" value="SH3"/>
    <property type="match status" value="2"/>
</dbReference>
<dbReference type="Pfam" id="PF00018">
    <property type="entry name" value="SH3_1"/>
    <property type="match status" value="3"/>
</dbReference>
<dbReference type="AlphaFoldDB" id="C9SJW8"/>
<dbReference type="InterPro" id="IPR013761">
    <property type="entry name" value="SAM/pointed_sf"/>
</dbReference>
<dbReference type="GeneID" id="9535737"/>
<feature type="compositionally biased region" description="Polar residues" evidence="16">
    <location>
        <begin position="1072"/>
        <end position="1094"/>
    </location>
</feature>
<keyword evidence="9" id="KW-0254">Endocytosis</keyword>
<keyword evidence="19" id="KW-1185">Reference proteome</keyword>
<dbReference type="SUPFAM" id="SSF50044">
    <property type="entry name" value="SH3-domain"/>
    <property type="match status" value="3"/>
</dbReference>
<evidence type="ECO:0000256" key="5">
    <source>
        <dbReference type="ARBA" id="ARBA00020357"/>
    </source>
</evidence>
<dbReference type="HOGENOM" id="CLU_003674_0_0_1"/>
<evidence type="ECO:0000259" key="17">
    <source>
        <dbReference type="PROSITE" id="PS50002"/>
    </source>
</evidence>
<feature type="region of interest" description="Disordered" evidence="16">
    <location>
        <begin position="457"/>
        <end position="516"/>
    </location>
</feature>
<organism evidence="19">
    <name type="scientific">Verticillium alfalfae (strain VaMs.102 / ATCC MYA-4576 / FGSC 10136)</name>
    <name type="common">Verticillium wilt of alfalfa</name>
    <name type="synonym">Verticillium albo-atrum</name>
    <dbReference type="NCBI Taxonomy" id="526221"/>
    <lineage>
        <taxon>Eukaryota</taxon>
        <taxon>Fungi</taxon>
        <taxon>Dikarya</taxon>
        <taxon>Ascomycota</taxon>
        <taxon>Pezizomycotina</taxon>
        <taxon>Sordariomycetes</taxon>
        <taxon>Hypocreomycetidae</taxon>
        <taxon>Glomerellales</taxon>
        <taxon>Plectosphaerellaceae</taxon>
        <taxon>Verticillium</taxon>
    </lineage>
</organism>
<keyword evidence="10" id="KW-0677">Repeat</keyword>
<dbReference type="GO" id="GO:0005886">
    <property type="term" value="C:plasma membrane"/>
    <property type="evidence" value="ECO:0007669"/>
    <property type="project" value="UniProtKB-SubCell"/>
</dbReference>
<feature type="region of interest" description="Disordered" evidence="16">
    <location>
        <begin position="123"/>
        <end position="246"/>
    </location>
</feature>
<dbReference type="EMBL" id="DS985219">
    <property type="protein sequence ID" value="EEY18986.1"/>
    <property type="molecule type" value="Genomic_DNA"/>
</dbReference>
<dbReference type="RefSeq" id="XP_003003982.1">
    <property type="nucleotide sequence ID" value="XM_003003936.1"/>
</dbReference>
<feature type="compositionally biased region" description="Polar residues" evidence="16">
    <location>
        <begin position="185"/>
        <end position="195"/>
    </location>
</feature>
<evidence type="ECO:0000256" key="12">
    <source>
        <dbReference type="ARBA" id="ARBA00023136"/>
    </source>
</evidence>
<dbReference type="PANTHER" id="PTHR15735:SF19">
    <property type="entry name" value="ACTIN CYTOSKELETON-REGULATORY COMPLEX PROTEIN SLA1"/>
    <property type="match status" value="1"/>
</dbReference>
<dbReference type="InterPro" id="IPR056996">
    <property type="entry name" value="PH_SLA1"/>
</dbReference>
<dbReference type="GO" id="GO:0006897">
    <property type="term" value="P:endocytosis"/>
    <property type="evidence" value="ECO:0007669"/>
    <property type="project" value="UniProtKB-KW"/>
</dbReference>
<evidence type="ECO:0000256" key="7">
    <source>
        <dbReference type="ARBA" id="ARBA00022475"/>
    </source>
</evidence>
<dbReference type="Pfam" id="PF24081">
    <property type="entry name" value="PH_SLA1"/>
    <property type="match status" value="1"/>
</dbReference>
<proteinExistence type="inferred from homology"/>
<name>C9SJW8_VERA1</name>
<dbReference type="SMART" id="SM00326">
    <property type="entry name" value="SH3"/>
    <property type="match status" value="3"/>
</dbReference>
<keyword evidence="6 15" id="KW-0728">SH3 domain</keyword>
<dbReference type="GO" id="GO:0030479">
    <property type="term" value="C:actin cortical patch"/>
    <property type="evidence" value="ECO:0007669"/>
    <property type="project" value="UniProtKB-SubCell"/>
</dbReference>
<dbReference type="Gene3D" id="2.30.30.700">
    <property type="entry name" value="SLA1 homology domain 1"/>
    <property type="match status" value="1"/>
</dbReference>
<feature type="compositionally biased region" description="Polar residues" evidence="16">
    <location>
        <begin position="1041"/>
        <end position="1053"/>
    </location>
</feature>
<dbReference type="OMA" id="FMAQGED"/>
<comment type="subcellular location">
    <subcellularLocation>
        <location evidence="3">Cell membrane</location>
        <topology evidence="3">Peripheral membrane protein</topology>
        <orientation evidence="3">Cytoplasmic side</orientation>
    </subcellularLocation>
    <subcellularLocation>
        <location evidence="2">Cytoplasm</location>
        <location evidence="2">Cytoskeleton</location>
        <location evidence="2">Actin patch</location>
    </subcellularLocation>
    <subcellularLocation>
        <location evidence="1">Endosome membrane</location>
        <topology evidence="1">Peripheral membrane protein</topology>
        <orientation evidence="1">Cytoplasmic side</orientation>
    </subcellularLocation>
</comment>
<protein>
    <recommendedName>
        <fullName evidence="5">Actin cytoskeleton-regulatory complex protein SLA1</fullName>
    </recommendedName>
</protein>
<keyword evidence="12" id="KW-0472">Membrane</keyword>
<evidence type="ECO:0000256" key="13">
    <source>
        <dbReference type="ARBA" id="ARBA00023203"/>
    </source>
</evidence>
<dbReference type="OrthoDB" id="26539at2759"/>
<dbReference type="InterPro" id="IPR035821">
    <property type="entry name" value="Sla1_SH3_3"/>
</dbReference>
<dbReference type="KEGG" id="val:VDBG_05095"/>
<feature type="compositionally biased region" description="Polar residues" evidence="16">
    <location>
        <begin position="480"/>
        <end position="493"/>
    </location>
</feature>
<feature type="region of interest" description="Disordered" evidence="16">
    <location>
        <begin position="1036"/>
        <end position="1132"/>
    </location>
</feature>
<evidence type="ECO:0000256" key="3">
    <source>
        <dbReference type="ARBA" id="ARBA00004413"/>
    </source>
</evidence>
<dbReference type="Pfam" id="PF03983">
    <property type="entry name" value="SHD1"/>
    <property type="match status" value="1"/>
</dbReference>
<feature type="domain" description="SH3" evidence="17">
    <location>
        <begin position="364"/>
        <end position="426"/>
    </location>
</feature>
<feature type="compositionally biased region" description="Low complexity" evidence="16">
    <location>
        <begin position="152"/>
        <end position="170"/>
    </location>
</feature>
<dbReference type="InterPro" id="IPR013182">
    <property type="entry name" value="DUF1720"/>
</dbReference>
<feature type="compositionally biased region" description="Gly residues" evidence="16">
    <location>
        <begin position="721"/>
        <end position="730"/>
    </location>
</feature>
<keyword evidence="13" id="KW-0009">Actin-binding</keyword>
<dbReference type="Gene3D" id="1.10.150.50">
    <property type="entry name" value="Transcription Factor, Ets-1"/>
    <property type="match status" value="1"/>
</dbReference>
<evidence type="ECO:0000256" key="14">
    <source>
        <dbReference type="ARBA" id="ARBA00023212"/>
    </source>
</evidence>
<gene>
    <name evidence="18" type="ORF">VDBG_05095</name>
</gene>
<keyword evidence="11" id="KW-0967">Endosome</keyword>
<dbReference type="Pfam" id="PF08226">
    <property type="entry name" value="DUF1720"/>
    <property type="match status" value="1"/>
</dbReference>
<evidence type="ECO:0000256" key="11">
    <source>
        <dbReference type="ARBA" id="ARBA00022753"/>
    </source>
</evidence>
<reference evidence="19" key="1">
    <citation type="journal article" date="2011" name="PLoS Pathog.">
        <title>Comparative genomics yields insights into niche adaptation of plant vascular wilt pathogens.</title>
        <authorList>
            <person name="Klosterman S.J."/>
            <person name="Subbarao K.V."/>
            <person name="Kang S."/>
            <person name="Veronese P."/>
            <person name="Gold S.E."/>
            <person name="Thomma B.P.H.J."/>
            <person name="Chen Z."/>
            <person name="Henrissat B."/>
            <person name="Lee Y.-H."/>
            <person name="Park J."/>
            <person name="Garcia-Pedrajas M.D."/>
            <person name="Barbara D.J."/>
            <person name="Anchieta A."/>
            <person name="de Jonge R."/>
            <person name="Santhanam P."/>
            <person name="Maruthachalam K."/>
            <person name="Atallah Z."/>
            <person name="Amyotte S.G."/>
            <person name="Paz Z."/>
            <person name="Inderbitzin P."/>
            <person name="Hayes R.J."/>
            <person name="Heiman D.I."/>
            <person name="Young S."/>
            <person name="Zeng Q."/>
            <person name="Engels R."/>
            <person name="Galagan J."/>
            <person name="Cuomo C.A."/>
            <person name="Dobinson K.F."/>
            <person name="Ma L.-J."/>
        </authorList>
    </citation>
    <scope>NUCLEOTIDE SEQUENCE [LARGE SCALE GENOMIC DNA]</scope>
    <source>
        <strain evidence="19">VaMs.102 / ATCC MYA-4576 / FGSC 10136</strain>
    </source>
</reference>
<dbReference type="Gene3D" id="2.30.30.40">
    <property type="entry name" value="SH3 Domains"/>
    <property type="match status" value="3"/>
</dbReference>
<dbReference type="PRINTS" id="PR00452">
    <property type="entry name" value="SH3DOMAIN"/>
</dbReference>
<dbReference type="GO" id="GO:0030674">
    <property type="term" value="F:protein-macromolecule adaptor activity"/>
    <property type="evidence" value="ECO:0007669"/>
    <property type="project" value="InterPro"/>
</dbReference>
<evidence type="ECO:0000313" key="19">
    <source>
        <dbReference type="Proteomes" id="UP000008698"/>
    </source>
</evidence>
<feature type="compositionally biased region" description="Low complexity" evidence="16">
    <location>
        <begin position="852"/>
        <end position="882"/>
    </location>
</feature>
<accession>C9SJW8</accession>
<evidence type="ECO:0000256" key="10">
    <source>
        <dbReference type="ARBA" id="ARBA00022737"/>
    </source>
</evidence>
<evidence type="ECO:0000256" key="2">
    <source>
        <dbReference type="ARBA" id="ARBA00004134"/>
    </source>
</evidence>
<evidence type="ECO:0000256" key="15">
    <source>
        <dbReference type="PROSITE-ProRule" id="PRU00192"/>
    </source>
</evidence>